<sequence length="364" mass="40102">MEKSHNRFDEFPKEQVRSAIQMGIAQAEEQMKNKVNTPYRNRKNNRKRKVIYGLGSVAAAFGLLIGSSYYSPVLASNLSQIPLIGSVFGDSDLIGLQQAQKKGLTTEVGETQTINGISVTLDEILYDQTNITIGLIIETEKELGENYFGAGMDFTIDGELPDGSSGGYKEESQSATATTKTAIQTITVTDDMPNAFELGLILHGENGENWYFSTPIKKITDMKKVPIHHSQNVDGIHLTVTELAVSDTGVSVSFESSEEKTDFEQSRAGDIEFRMVDQNGNEITSHYGGVEGKKVKDHLVYKSNKQFDPIDSTVTELTITPYIETPTGKGGEEYDQNGKSKEIELKGVSSQKVEFESFKVNIPK</sequence>
<dbReference type="Proteomes" id="UP001232245">
    <property type="component" value="Unassembled WGS sequence"/>
</dbReference>
<evidence type="ECO:0000313" key="5">
    <source>
        <dbReference type="Proteomes" id="UP001232245"/>
    </source>
</evidence>
<dbReference type="RefSeq" id="WP_307190648.1">
    <property type="nucleotide sequence ID" value="NZ_JAUSTZ010000003.1"/>
</dbReference>
<evidence type="ECO:0000259" key="2">
    <source>
        <dbReference type="Pfam" id="PF13786"/>
    </source>
</evidence>
<dbReference type="Gene3D" id="2.60.40.1640">
    <property type="entry name" value="Conserved domain protein"/>
    <property type="match status" value="1"/>
</dbReference>
<feature type="transmembrane region" description="Helical" evidence="1">
    <location>
        <begin position="50"/>
        <end position="70"/>
    </location>
</feature>
<keyword evidence="1" id="KW-0812">Transmembrane</keyword>
<evidence type="ECO:0000259" key="3">
    <source>
        <dbReference type="Pfam" id="PF18705"/>
    </source>
</evidence>
<gene>
    <name evidence="4" type="ORF">J2S02_002098</name>
</gene>
<dbReference type="EMBL" id="JAUSTZ010000003">
    <property type="protein sequence ID" value="MDQ0225754.1"/>
    <property type="molecule type" value="Genomic_DNA"/>
</dbReference>
<organism evidence="4 5">
    <name type="scientific">Metabacillus niabensis</name>
    <dbReference type="NCBI Taxonomy" id="324854"/>
    <lineage>
        <taxon>Bacteria</taxon>
        <taxon>Bacillati</taxon>
        <taxon>Bacillota</taxon>
        <taxon>Bacilli</taxon>
        <taxon>Bacillales</taxon>
        <taxon>Bacillaceae</taxon>
        <taxon>Metabacillus</taxon>
    </lineage>
</organism>
<evidence type="ECO:0000256" key="1">
    <source>
        <dbReference type="SAM" id="Phobius"/>
    </source>
</evidence>
<keyword evidence="5" id="KW-1185">Reference proteome</keyword>
<comment type="caution">
    <text evidence="4">The sequence shown here is derived from an EMBL/GenBank/DDBJ whole genome shotgun (WGS) entry which is preliminary data.</text>
</comment>
<dbReference type="Gene3D" id="2.60.40.1630">
    <property type="entry name" value="bacillus anthracis domain"/>
    <property type="match status" value="1"/>
</dbReference>
<feature type="domain" description="DUF5643" evidence="3">
    <location>
        <begin position="223"/>
        <end position="354"/>
    </location>
</feature>
<reference evidence="4 5" key="1">
    <citation type="submission" date="2023-07" db="EMBL/GenBank/DDBJ databases">
        <title>Genomic Encyclopedia of Type Strains, Phase IV (KMG-IV): sequencing the most valuable type-strain genomes for metagenomic binning, comparative biology and taxonomic classification.</title>
        <authorList>
            <person name="Goeker M."/>
        </authorList>
    </citation>
    <scope>NUCLEOTIDE SEQUENCE [LARGE SCALE GENOMIC DNA]</scope>
    <source>
        <strain evidence="4 5">DSM 17723</strain>
    </source>
</reference>
<name>A0ABT9Z1A0_9BACI</name>
<evidence type="ECO:0000313" key="4">
    <source>
        <dbReference type="EMBL" id="MDQ0225754.1"/>
    </source>
</evidence>
<keyword evidence="1" id="KW-1133">Transmembrane helix</keyword>
<dbReference type="Pfam" id="PF18705">
    <property type="entry name" value="DUF5643"/>
    <property type="match status" value="1"/>
</dbReference>
<proteinExistence type="predicted"/>
<dbReference type="InterPro" id="IPR040680">
    <property type="entry name" value="DUF5643"/>
</dbReference>
<feature type="domain" description="DUF4179" evidence="2">
    <location>
        <begin position="46"/>
        <end position="138"/>
    </location>
</feature>
<accession>A0ABT9Z1A0</accession>
<keyword evidence="1" id="KW-0472">Membrane</keyword>
<protein>
    <submittedName>
        <fullName evidence="4">Riboflavin synthase alpha subunit</fullName>
    </submittedName>
</protein>
<dbReference type="Pfam" id="PF13786">
    <property type="entry name" value="DUF4179"/>
    <property type="match status" value="1"/>
</dbReference>
<dbReference type="InterPro" id="IPR025436">
    <property type="entry name" value="DUF4179"/>
</dbReference>